<feature type="transmembrane region" description="Helical" evidence="6">
    <location>
        <begin position="199"/>
        <end position="217"/>
    </location>
</feature>
<evidence type="ECO:0000256" key="6">
    <source>
        <dbReference type="SAM" id="Phobius"/>
    </source>
</evidence>
<feature type="transmembrane region" description="Helical" evidence="6">
    <location>
        <begin position="425"/>
        <end position="449"/>
    </location>
</feature>
<feature type="transmembrane region" description="Helical" evidence="6">
    <location>
        <begin position="337"/>
        <end position="354"/>
    </location>
</feature>
<feature type="transmembrane region" description="Helical" evidence="6">
    <location>
        <begin position="104"/>
        <end position="124"/>
    </location>
</feature>
<dbReference type="EMBL" id="BAVS01000019">
    <property type="protein sequence ID" value="GAE94142.1"/>
    <property type="molecule type" value="Genomic_DNA"/>
</dbReference>
<feature type="transmembrane region" description="Helical" evidence="6">
    <location>
        <begin position="130"/>
        <end position="154"/>
    </location>
</feature>
<dbReference type="InterPro" id="IPR002797">
    <property type="entry name" value="Polysacc_synth"/>
</dbReference>
<dbReference type="PIRSF" id="PIRSF038958">
    <property type="entry name" value="PG_synth_SpoVB"/>
    <property type="match status" value="1"/>
</dbReference>
<keyword evidence="8" id="KW-1185">Reference proteome</keyword>
<feature type="transmembrane region" description="Helical" evidence="6">
    <location>
        <begin position="229"/>
        <end position="250"/>
    </location>
</feature>
<accession>W4VLQ8</accession>
<keyword evidence="4 6" id="KW-1133">Transmembrane helix</keyword>
<dbReference type="Proteomes" id="UP000019102">
    <property type="component" value="Unassembled WGS sequence"/>
</dbReference>
<comment type="subcellular location">
    <subcellularLocation>
        <location evidence="1">Cell membrane</location>
        <topology evidence="1">Multi-pass membrane protein</topology>
    </subcellularLocation>
</comment>
<reference evidence="7 8" key="1">
    <citation type="journal article" date="2014" name="Genome Announc.">
        <title>Draft Genome Sequence of the Boron-Tolerant and Moderately Halotolerant Bacterium Gracilibacillus boraciitolerans JCM 21714T.</title>
        <authorList>
            <person name="Ahmed I."/>
            <person name="Oshima K."/>
            <person name="Suda W."/>
            <person name="Kitamura K."/>
            <person name="Iida T."/>
            <person name="Ohmori Y."/>
            <person name="Fujiwara T."/>
            <person name="Hattori M."/>
            <person name="Ohkuma M."/>
        </authorList>
    </citation>
    <scope>NUCLEOTIDE SEQUENCE [LARGE SCALE GENOMIC DNA]</scope>
    <source>
        <strain evidence="7 8">JCM 21714</strain>
    </source>
</reference>
<dbReference type="STRING" id="1298598.JCM21714_3277"/>
<dbReference type="eggNOG" id="COG2244">
    <property type="taxonomic scope" value="Bacteria"/>
</dbReference>
<keyword evidence="5 6" id="KW-0472">Membrane</keyword>
<feature type="transmembrane region" description="Helical" evidence="6">
    <location>
        <begin position="70"/>
        <end position="92"/>
    </location>
</feature>
<feature type="transmembrane region" description="Helical" evidence="6">
    <location>
        <begin position="271"/>
        <end position="290"/>
    </location>
</feature>
<evidence type="ECO:0000256" key="5">
    <source>
        <dbReference type="ARBA" id="ARBA00023136"/>
    </source>
</evidence>
<dbReference type="InterPro" id="IPR014249">
    <property type="entry name" value="Spore_V_B"/>
</dbReference>
<evidence type="ECO:0000313" key="7">
    <source>
        <dbReference type="EMBL" id="GAE94142.1"/>
    </source>
</evidence>
<comment type="caution">
    <text evidence="7">The sequence shown here is derived from an EMBL/GenBank/DDBJ whole genome shotgun (WGS) entry which is preliminary data.</text>
</comment>
<evidence type="ECO:0000313" key="8">
    <source>
        <dbReference type="Proteomes" id="UP000019102"/>
    </source>
</evidence>
<dbReference type="InterPro" id="IPR050833">
    <property type="entry name" value="Poly_Biosynth_Transport"/>
</dbReference>
<evidence type="ECO:0000256" key="2">
    <source>
        <dbReference type="ARBA" id="ARBA00022475"/>
    </source>
</evidence>
<evidence type="ECO:0000256" key="1">
    <source>
        <dbReference type="ARBA" id="ARBA00004651"/>
    </source>
</evidence>
<dbReference type="InterPro" id="IPR024923">
    <property type="entry name" value="PG_synth_SpoVB"/>
</dbReference>
<dbReference type="PANTHER" id="PTHR30250:SF24">
    <property type="entry name" value="STAGE V SPORULATION PROTEIN B"/>
    <property type="match status" value="1"/>
</dbReference>
<sequence>MYTISQIGLPIAIAKRVAEADAKKDMKKIKQILIISLSITISLSILSSFLMYLIIPYIANHLLTDKRVFYPMMAIIPIIPISAVGSVIRGYFQGRQNMKPQSYAQVIEQVVRIGFIFVLVSWLIPYGIEYAAAGAMVAVILGEAVSLLFMLKMFQLKKRIKLRKNAWQYLANGKETLHQLFSIAIPSTASRLVNSISNFLEPILVAQSLALAGFQATVATKQYGALTGYALPLLFLPTFITHSLAIALVPNISEAEANQHKKLIHYRMHQAIRLSFASGAIATVLLTLFADSILQYMYGTTSASLFLKIMAPCFLFMYIQFPLNASLQALDLAKQAMWNNIIATLIKFAFLVILTTNPEIGIYGAAISMCVGVIIGTVFHLITLYRAIHFYIPLKMLLKMLVLIFSTFWLGILLIKIFSFEISNIISFFIMVILLFVGYIILLFSLQFISKDELQQLRRK</sequence>
<feature type="transmembrane region" description="Helical" evidence="6">
    <location>
        <begin position="360"/>
        <end position="385"/>
    </location>
</feature>
<protein>
    <submittedName>
        <fullName evidence="7">Stage V sporulation protein B</fullName>
    </submittedName>
</protein>
<feature type="transmembrane region" description="Helical" evidence="6">
    <location>
        <begin position="32"/>
        <end position="58"/>
    </location>
</feature>
<dbReference type="Pfam" id="PF01943">
    <property type="entry name" value="Polysacc_synt"/>
    <property type="match status" value="1"/>
</dbReference>
<keyword evidence="3 6" id="KW-0812">Transmembrane</keyword>
<evidence type="ECO:0000256" key="3">
    <source>
        <dbReference type="ARBA" id="ARBA00022692"/>
    </source>
</evidence>
<gene>
    <name evidence="7" type="ORF">JCM21714_3277</name>
</gene>
<proteinExistence type="predicted"/>
<evidence type="ECO:0000256" key="4">
    <source>
        <dbReference type="ARBA" id="ARBA00022989"/>
    </source>
</evidence>
<keyword evidence="2" id="KW-1003">Cell membrane</keyword>
<dbReference type="AlphaFoldDB" id="W4VLQ8"/>
<dbReference type="CDD" id="cd13124">
    <property type="entry name" value="MATE_SpoVB_like"/>
    <property type="match status" value="1"/>
</dbReference>
<dbReference type="PANTHER" id="PTHR30250">
    <property type="entry name" value="PST FAMILY PREDICTED COLANIC ACID TRANSPORTER"/>
    <property type="match status" value="1"/>
</dbReference>
<organism evidence="7 8">
    <name type="scientific">Gracilibacillus boraciitolerans JCM 21714</name>
    <dbReference type="NCBI Taxonomy" id="1298598"/>
    <lineage>
        <taxon>Bacteria</taxon>
        <taxon>Bacillati</taxon>
        <taxon>Bacillota</taxon>
        <taxon>Bacilli</taxon>
        <taxon>Bacillales</taxon>
        <taxon>Bacillaceae</taxon>
        <taxon>Gracilibacillus</taxon>
    </lineage>
</organism>
<name>W4VLQ8_9BACI</name>
<dbReference type="GO" id="GO:0005886">
    <property type="term" value="C:plasma membrane"/>
    <property type="evidence" value="ECO:0007669"/>
    <property type="project" value="UniProtKB-SubCell"/>
</dbReference>
<feature type="transmembrane region" description="Helical" evidence="6">
    <location>
        <begin position="397"/>
        <end position="419"/>
    </location>
</feature>
<feature type="transmembrane region" description="Helical" evidence="6">
    <location>
        <begin position="296"/>
        <end position="317"/>
    </location>
</feature>
<dbReference type="NCBIfam" id="TIGR02900">
    <property type="entry name" value="spore_V_B"/>
    <property type="match status" value="1"/>
</dbReference>